<accession>A0ABZ2Y5P0</accession>
<evidence type="ECO:0000313" key="2">
    <source>
        <dbReference type="Proteomes" id="UP001486565"/>
    </source>
</evidence>
<dbReference type="RefSeq" id="WP_341877618.1">
    <property type="nucleotide sequence ID" value="NZ_CP121687.1"/>
</dbReference>
<gene>
    <name evidence="1" type="ORF">QBE51_03760</name>
</gene>
<evidence type="ECO:0008006" key="3">
    <source>
        <dbReference type="Google" id="ProtNLM"/>
    </source>
</evidence>
<dbReference type="Proteomes" id="UP001486565">
    <property type="component" value="Chromosome"/>
</dbReference>
<keyword evidence="2" id="KW-1185">Reference proteome</keyword>
<organism evidence="1 2">
    <name type="scientific">Defluviitalea saccharophila</name>
    <dbReference type="NCBI Taxonomy" id="879970"/>
    <lineage>
        <taxon>Bacteria</taxon>
        <taxon>Bacillati</taxon>
        <taxon>Bacillota</taxon>
        <taxon>Clostridia</taxon>
        <taxon>Lachnospirales</taxon>
        <taxon>Defluviitaleaceae</taxon>
        <taxon>Defluviitalea</taxon>
    </lineage>
</organism>
<sequence length="89" mass="10301">MNCFGVIPEKVRIGMQFEWDGTNGEISGEVIERGTWLIKIKKHYLGIDSEIYVQESTWIEKIRRGQVKYIGPCQSIKFIDFGEQQAIGY</sequence>
<dbReference type="EMBL" id="CP121687">
    <property type="protein sequence ID" value="WZL70657.1"/>
    <property type="molecule type" value="Genomic_DNA"/>
</dbReference>
<protein>
    <recommendedName>
        <fullName evidence="3">YopX protein domain-containing protein</fullName>
    </recommendedName>
</protein>
<reference evidence="1 2" key="1">
    <citation type="submission" date="2023-03" db="EMBL/GenBank/DDBJ databases">
        <title>Novel Species.</title>
        <authorList>
            <person name="Ma S."/>
        </authorList>
    </citation>
    <scope>NUCLEOTIDE SEQUENCE [LARGE SCALE GENOMIC DNA]</scope>
    <source>
        <strain evidence="1 2">LIND6LT2</strain>
    </source>
</reference>
<evidence type="ECO:0000313" key="1">
    <source>
        <dbReference type="EMBL" id="WZL70657.1"/>
    </source>
</evidence>
<proteinExistence type="predicted"/>
<name>A0ABZ2Y5P0_9FIRM</name>